<sequence>MTFLRQALRYRRSQGLVLGGISLLIGTCAAFAPWFARAVEQTVTTEALTHQWNSAAWQLKTTPSTAVGGPAESAPPEDLAQFVPADLKELFTPPVYGRTAVVIWGRGNERPTVQGRVVWRDGYCARLELTAGRCPRGPGEVAASTADAKNFGLAVGTTLRAQTASDPERSPLRVVGIYQADAEATYWFGRRPIGNSRPASDSQPPLGDFLLAERGTLSAGNWDAYSTLDTRPQPGSVRVDDLDRIRQVTDQLEAQIAERGVDAQNSSGLIGVVDGIQAERRQARTIIPLVMVQVALFGVVVLALALATVVDQRRPELAVSRLRGSGTGATGRTLAVELSVPVLLGTLLGLAAGFAMLLAVRAAWLDGLAPLEVPWTVPAAVALAALVGLAVVALSVRTVVRRPISSLLRRIPLRGRHRTIGLIDLTVIVVASAGLVTGLTSGGRGPLPILTPTLLALAAGLALAHLLLPVAGLVSRQALRSGRLGLALGALQVARRPAVTRLVAVVAVATGLASFAGQAASVGDRNRDTRAGYETGAEAVLAIGSTNLGVFTAAADKVDPDRRWLTPVVLTSPPSAESLRAVLIESDSYHRIAFHGDRLTDAEGFRKLRTPTEPKPIELTGQRLTVTAEVGAITPYALPAGENVIPVPEEPAKSVILQATVVNQRSGGRYLVRFPPIPLGRRGPVTLSTALGCLPSCQLLRLGVSREVGDTAGVKGEIAISRLATDTQQSVPLGRMQDWTNSSQAGADQGSIAARNAPDGLALDVTSLGGELNLQYAAVPTPVPALVSPDAVGEALTVPGLDGISIPIAKLGNPQIPVPRHTDRVAVLDLETARRVGGGVDRASTEFELWLNADGLANVGKIMDGLTAAGVTPTLVDRRSDRIDGYGRSASALALQLTPIVGIASWALAVIVLLLMGVSSWRSRAQDYASLRINGVPASTTGGAARWEQTGPVALAALLGSACGIIGAHIALPMFPLFAETAEPSPIPLDLAINWSGAVILWVAGTVVLTATTLVLGTSVNRRAGYGRIREDLS</sequence>
<evidence type="ECO:0000256" key="5">
    <source>
        <dbReference type="ARBA" id="ARBA00023136"/>
    </source>
</evidence>
<feature type="transmembrane region" description="Helical" evidence="7">
    <location>
        <begin position="342"/>
        <end position="364"/>
    </location>
</feature>
<dbReference type="RefSeq" id="WP_134129083.1">
    <property type="nucleotide sequence ID" value="NZ_SODU01000001.1"/>
</dbReference>
<feature type="transmembrane region" description="Helical" evidence="7">
    <location>
        <begin position="502"/>
        <end position="520"/>
    </location>
</feature>
<evidence type="ECO:0000256" key="7">
    <source>
        <dbReference type="SAM" id="Phobius"/>
    </source>
</evidence>
<feature type="transmembrane region" description="Helical" evidence="7">
    <location>
        <begin position="454"/>
        <end position="474"/>
    </location>
</feature>
<comment type="caution">
    <text evidence="9">The sequence shown here is derived from an EMBL/GenBank/DDBJ whole genome shotgun (WGS) entry which is preliminary data.</text>
</comment>
<keyword evidence="4 7" id="KW-1133">Transmembrane helix</keyword>
<evidence type="ECO:0000256" key="2">
    <source>
        <dbReference type="ARBA" id="ARBA00022475"/>
    </source>
</evidence>
<keyword evidence="5 7" id="KW-0472">Membrane</keyword>
<keyword evidence="10" id="KW-1185">Reference proteome</keyword>
<feature type="transmembrane region" description="Helical" evidence="7">
    <location>
        <begin position="897"/>
        <end position="918"/>
    </location>
</feature>
<evidence type="ECO:0000256" key="1">
    <source>
        <dbReference type="ARBA" id="ARBA00004651"/>
    </source>
</evidence>
<dbReference type="PANTHER" id="PTHR30572">
    <property type="entry name" value="MEMBRANE COMPONENT OF TRANSPORTER-RELATED"/>
    <property type="match status" value="1"/>
</dbReference>
<feature type="domain" description="ABC3 transporter permease C-terminal" evidence="8">
    <location>
        <begin position="290"/>
        <end position="402"/>
    </location>
</feature>
<evidence type="ECO:0000256" key="3">
    <source>
        <dbReference type="ARBA" id="ARBA00022692"/>
    </source>
</evidence>
<feature type="transmembrane region" description="Helical" evidence="7">
    <location>
        <begin position="421"/>
        <end position="442"/>
    </location>
</feature>
<organism evidence="9 10">
    <name type="scientific">Kribbella pratensis</name>
    <dbReference type="NCBI Taxonomy" id="2512112"/>
    <lineage>
        <taxon>Bacteria</taxon>
        <taxon>Bacillati</taxon>
        <taxon>Actinomycetota</taxon>
        <taxon>Actinomycetes</taxon>
        <taxon>Propionibacteriales</taxon>
        <taxon>Kribbellaceae</taxon>
        <taxon>Kribbella</taxon>
    </lineage>
</organism>
<proteinExistence type="inferred from homology"/>
<gene>
    <name evidence="9" type="ORF">EV137_2891</name>
</gene>
<dbReference type="Proteomes" id="UP000295060">
    <property type="component" value="Unassembled WGS sequence"/>
</dbReference>
<dbReference type="PANTHER" id="PTHR30572:SF4">
    <property type="entry name" value="ABC TRANSPORTER PERMEASE YTRF"/>
    <property type="match status" value="1"/>
</dbReference>
<feature type="transmembrane region" description="Helical" evidence="7">
    <location>
        <begin position="376"/>
        <end position="400"/>
    </location>
</feature>
<evidence type="ECO:0000313" key="9">
    <source>
        <dbReference type="EMBL" id="TDW95548.1"/>
    </source>
</evidence>
<dbReference type="InterPro" id="IPR050250">
    <property type="entry name" value="Macrolide_Exporter_MacB"/>
</dbReference>
<feature type="transmembrane region" description="Helical" evidence="7">
    <location>
        <begin position="286"/>
        <end position="310"/>
    </location>
</feature>
<keyword evidence="3 7" id="KW-0812">Transmembrane</keyword>
<feature type="transmembrane region" description="Helical" evidence="7">
    <location>
        <begin position="953"/>
        <end position="979"/>
    </location>
</feature>
<evidence type="ECO:0000256" key="4">
    <source>
        <dbReference type="ARBA" id="ARBA00022989"/>
    </source>
</evidence>
<feature type="transmembrane region" description="Helical" evidence="7">
    <location>
        <begin position="999"/>
        <end position="1020"/>
    </location>
</feature>
<evidence type="ECO:0000256" key="6">
    <source>
        <dbReference type="ARBA" id="ARBA00038076"/>
    </source>
</evidence>
<comment type="similarity">
    <text evidence="6">Belongs to the ABC-4 integral membrane protein family.</text>
</comment>
<protein>
    <submittedName>
        <fullName evidence="9">FtsX-like permease family protein</fullName>
    </submittedName>
</protein>
<evidence type="ECO:0000313" key="10">
    <source>
        <dbReference type="Proteomes" id="UP000295060"/>
    </source>
</evidence>
<accession>A0ABY2FQY9</accession>
<evidence type="ECO:0000259" key="8">
    <source>
        <dbReference type="Pfam" id="PF02687"/>
    </source>
</evidence>
<dbReference type="Pfam" id="PF02687">
    <property type="entry name" value="FtsX"/>
    <property type="match status" value="1"/>
</dbReference>
<reference evidence="9 10" key="1">
    <citation type="submission" date="2019-03" db="EMBL/GenBank/DDBJ databases">
        <title>Genomic Encyclopedia of Type Strains, Phase III (KMG-III): the genomes of soil and plant-associated and newly described type strains.</title>
        <authorList>
            <person name="Whitman W."/>
        </authorList>
    </citation>
    <scope>NUCLEOTIDE SEQUENCE [LARGE SCALE GENOMIC DNA]</scope>
    <source>
        <strain evidence="9 10">VKMAc-2574</strain>
    </source>
</reference>
<dbReference type="EMBL" id="SODU01000001">
    <property type="protein sequence ID" value="TDW95548.1"/>
    <property type="molecule type" value="Genomic_DNA"/>
</dbReference>
<comment type="subcellular location">
    <subcellularLocation>
        <location evidence="1">Cell membrane</location>
        <topology evidence="1">Multi-pass membrane protein</topology>
    </subcellularLocation>
</comment>
<dbReference type="InterPro" id="IPR003838">
    <property type="entry name" value="ABC3_permease_C"/>
</dbReference>
<keyword evidence="2" id="KW-1003">Cell membrane</keyword>
<name>A0ABY2FQY9_9ACTN</name>